<dbReference type="InterPro" id="IPR005174">
    <property type="entry name" value="KIB1-4_b-propeller"/>
</dbReference>
<dbReference type="Proteomes" id="UP001552299">
    <property type="component" value="Unassembled WGS sequence"/>
</dbReference>
<dbReference type="CDD" id="cd09917">
    <property type="entry name" value="F-box_SF"/>
    <property type="match status" value="1"/>
</dbReference>
<evidence type="ECO:0000259" key="1">
    <source>
        <dbReference type="PROSITE" id="PS50181"/>
    </source>
</evidence>
<dbReference type="PANTHER" id="PTHR44259:SF107">
    <property type="entry name" value="F-BOX PROTEIN SKIP23-LIKE"/>
    <property type="match status" value="1"/>
</dbReference>
<dbReference type="Pfam" id="PF00646">
    <property type="entry name" value="F-box"/>
    <property type="match status" value="1"/>
</dbReference>
<dbReference type="SMART" id="SM00256">
    <property type="entry name" value="FBOX"/>
    <property type="match status" value="1"/>
</dbReference>
<dbReference type="Gene3D" id="1.20.1280.50">
    <property type="match status" value="1"/>
</dbReference>
<accession>A0ABD0VB78</accession>
<dbReference type="EMBL" id="JANQDX010000006">
    <property type="protein sequence ID" value="KAL0922263.1"/>
    <property type="molecule type" value="Genomic_DNA"/>
</dbReference>
<dbReference type="AlphaFoldDB" id="A0ABD0VB78"/>
<gene>
    <name evidence="2" type="ORF">M5K25_006236</name>
</gene>
<protein>
    <recommendedName>
        <fullName evidence="1">F-box domain-containing protein</fullName>
    </recommendedName>
</protein>
<organism evidence="2 3">
    <name type="scientific">Dendrobium thyrsiflorum</name>
    <name type="common">Pinecone-like raceme dendrobium</name>
    <name type="synonym">Orchid</name>
    <dbReference type="NCBI Taxonomy" id="117978"/>
    <lineage>
        <taxon>Eukaryota</taxon>
        <taxon>Viridiplantae</taxon>
        <taxon>Streptophyta</taxon>
        <taxon>Embryophyta</taxon>
        <taxon>Tracheophyta</taxon>
        <taxon>Spermatophyta</taxon>
        <taxon>Magnoliopsida</taxon>
        <taxon>Liliopsida</taxon>
        <taxon>Asparagales</taxon>
        <taxon>Orchidaceae</taxon>
        <taxon>Epidendroideae</taxon>
        <taxon>Malaxideae</taxon>
        <taxon>Dendrobiinae</taxon>
        <taxon>Dendrobium</taxon>
    </lineage>
</organism>
<dbReference type="InterPro" id="IPR050942">
    <property type="entry name" value="F-box_BR-signaling"/>
</dbReference>
<name>A0ABD0VB78_DENTH</name>
<dbReference type="InterPro" id="IPR036047">
    <property type="entry name" value="F-box-like_dom_sf"/>
</dbReference>
<reference evidence="2 3" key="1">
    <citation type="journal article" date="2024" name="Plant Biotechnol. J.">
        <title>Dendrobium thyrsiflorum genome and its molecular insights into genes involved in important horticultural traits.</title>
        <authorList>
            <person name="Chen B."/>
            <person name="Wang J.Y."/>
            <person name="Zheng P.J."/>
            <person name="Li K.L."/>
            <person name="Liang Y.M."/>
            <person name="Chen X.F."/>
            <person name="Zhang C."/>
            <person name="Zhao X."/>
            <person name="He X."/>
            <person name="Zhang G.Q."/>
            <person name="Liu Z.J."/>
            <person name="Xu Q."/>
        </authorList>
    </citation>
    <scope>NUCLEOTIDE SEQUENCE [LARGE SCALE GENOMIC DNA]</scope>
    <source>
        <strain evidence="2">GZMU011</strain>
    </source>
</reference>
<dbReference type="InterPro" id="IPR001810">
    <property type="entry name" value="F-box_dom"/>
</dbReference>
<dbReference type="PANTHER" id="PTHR44259">
    <property type="entry name" value="OS07G0183000 PROTEIN-RELATED"/>
    <property type="match status" value="1"/>
</dbReference>
<feature type="domain" description="F-box" evidence="1">
    <location>
        <begin position="128"/>
        <end position="174"/>
    </location>
</feature>
<dbReference type="SUPFAM" id="SSF81383">
    <property type="entry name" value="F-box domain"/>
    <property type="match status" value="1"/>
</dbReference>
<keyword evidence="3" id="KW-1185">Reference proteome</keyword>
<dbReference type="Pfam" id="PF03478">
    <property type="entry name" value="Beta-prop_KIB1-4"/>
    <property type="match status" value="1"/>
</dbReference>
<evidence type="ECO:0000313" key="3">
    <source>
        <dbReference type="Proteomes" id="UP001552299"/>
    </source>
</evidence>
<dbReference type="PROSITE" id="PS50181">
    <property type="entry name" value="FBOX"/>
    <property type="match status" value="1"/>
</dbReference>
<comment type="caution">
    <text evidence="2">The sequence shown here is derived from an EMBL/GenBank/DDBJ whole genome shotgun (WGS) entry which is preliminary data.</text>
</comment>
<proteinExistence type="predicted"/>
<evidence type="ECO:0000313" key="2">
    <source>
        <dbReference type="EMBL" id="KAL0922263.1"/>
    </source>
</evidence>
<sequence>MVEVWRHLEAGRSPALVDSRADVRWWSRRSLLARELLLLFLDSFSSLLPLSNALVSSRVKIRRQLVVREKSERWSRRNLVAREGKRTLLSHLGSSFFLLLAPPSSNALVMIEGFATPFLTSHRIEYNIMAWSDLPIDLLHCISSHLPVLDFLQFSAVCTSWNSGLANNAPFRIKCRLSPWLCLPSNVGEVSDTLTIWDLTMKKEEGNVDCYLRFSSLDSHIFGRRCFGSKDGWLVTLDQTKLQPRLFNPLTKAEISLPSLFTIPEDQWHRIKPQYALDGHVEFYYDEKHPSFATDAESFRDLYFQKIVLSSNDPFGTAVVVYGFSKLLALAKPSDHAWVLGPQLPPYHIDQFEEFEDVYFHEEGKMFYAITHFSTVLAFDLDGNNVKMVCQAIQDPLATNASCRNYIAFLSGTLLKISREIHCIDMEVHEKYTHKTTNISVFKFVPASNALSCSSSQWISIRDLGGCSLFIGYNQTFSLHHTVAPGIKPNCIYFTDHAEVMTQDEITRDAGLFDLHNDCFQFFLDFDSQRNVPPSIWFTPSLQ</sequence>